<dbReference type="AlphaFoldDB" id="J0P8D9"/>
<dbReference type="OrthoDB" id="1524821at2"/>
<feature type="compositionally biased region" description="Acidic residues" evidence="1">
    <location>
        <begin position="153"/>
        <end position="162"/>
    </location>
</feature>
<dbReference type="Pfam" id="PF02620">
    <property type="entry name" value="YceD"/>
    <property type="match status" value="1"/>
</dbReference>
<protein>
    <submittedName>
        <fullName evidence="2">Putative metal-binding protein</fullName>
    </submittedName>
</protein>
<dbReference type="InterPro" id="IPR003772">
    <property type="entry name" value="YceD"/>
</dbReference>
<evidence type="ECO:0000313" key="2">
    <source>
        <dbReference type="EMBL" id="EJF53822.1"/>
    </source>
</evidence>
<dbReference type="EMBL" id="JH719942">
    <property type="protein sequence ID" value="EJF53822.1"/>
    <property type="molecule type" value="Genomic_DNA"/>
</dbReference>
<dbReference type="HOGENOM" id="CLU_094155_0_0_10"/>
<evidence type="ECO:0000313" key="3">
    <source>
        <dbReference type="Proteomes" id="UP000005113"/>
    </source>
</evidence>
<sequence>MKHLRAYTINFLSLADGQHQFDYELNEKFLSAFEDAPLDQAQVVVKLQMLKKQQFMQLDFQLSGHVPAQCDLCGQDFDLPIALNEQMIVKFVHELPEFPEPELIYLQHGASQLDLANTLYEFLVLAVPIRKVHPNEGCPPEILDLLDQYSQLPEEEEEEDETPNSSVWDALKDLDLE</sequence>
<name>J0P8D9_9BACT</name>
<dbReference type="RefSeq" id="WP_002659501.1">
    <property type="nucleotide sequence ID" value="NZ_JH719942.1"/>
</dbReference>
<proteinExistence type="predicted"/>
<gene>
    <name evidence="2" type="ORF">SapgrDRAFT_2139</name>
</gene>
<feature type="region of interest" description="Disordered" evidence="1">
    <location>
        <begin position="151"/>
        <end position="177"/>
    </location>
</feature>
<reference evidence="3" key="1">
    <citation type="journal article" date="2012" name="Stand. Genomic Sci.">
        <title>Permanent draft genome sequence of the gliding predator Saprospira grandis strain Sa g1 (= HR1).</title>
        <authorList>
            <person name="Mavromatis K."/>
            <person name="Chertkov O."/>
            <person name="Lapidus A."/>
            <person name="Nolan M."/>
            <person name="Lucas S."/>
            <person name="Tice H."/>
            <person name="Del Rio T.G."/>
            <person name="Cheng J.F."/>
            <person name="Han C."/>
            <person name="Tapia R."/>
            <person name="Bruce D."/>
            <person name="Goodwin L.A."/>
            <person name="Pitluck S."/>
            <person name="Huntemann M."/>
            <person name="Liolios K."/>
            <person name="Pagani I."/>
            <person name="Ivanova N."/>
            <person name="Mikhailova N."/>
            <person name="Pati A."/>
            <person name="Chen A."/>
            <person name="Palaniappan K."/>
            <person name="Land M."/>
            <person name="Brambilla E.M."/>
            <person name="Rohde M."/>
            <person name="Spring S."/>
            <person name="Goker M."/>
            <person name="Detter J.C."/>
            <person name="Bristow J."/>
            <person name="Eisen J.A."/>
            <person name="Markowitz V."/>
            <person name="Hugenholtz P."/>
            <person name="Kyrpides N.C."/>
            <person name="Klenk H.P."/>
            <person name="Woyke T."/>
        </authorList>
    </citation>
    <scope>NUCLEOTIDE SEQUENCE [LARGE SCALE GENOMIC DNA]</scope>
    <source>
        <strain evidence="3">DSM 2844</strain>
    </source>
</reference>
<dbReference type="Proteomes" id="UP000005113">
    <property type="component" value="Unassembled WGS sequence"/>
</dbReference>
<evidence type="ECO:0000256" key="1">
    <source>
        <dbReference type="SAM" id="MobiDB-lite"/>
    </source>
</evidence>
<accession>J0P8D9</accession>
<organism evidence="2 3">
    <name type="scientific">Saprospira grandis DSM 2844</name>
    <dbReference type="NCBI Taxonomy" id="694433"/>
    <lineage>
        <taxon>Bacteria</taxon>
        <taxon>Pseudomonadati</taxon>
        <taxon>Bacteroidota</taxon>
        <taxon>Saprospiria</taxon>
        <taxon>Saprospirales</taxon>
        <taxon>Saprospiraceae</taxon>
        <taxon>Saprospira</taxon>
    </lineage>
</organism>